<dbReference type="EMBL" id="JAPFFL010000010">
    <property type="protein sequence ID" value="KAJ6697353.1"/>
    <property type="molecule type" value="Genomic_DNA"/>
</dbReference>
<dbReference type="AlphaFoldDB" id="A0A9Q0T1L6"/>
<feature type="transmembrane region" description="Helical" evidence="2">
    <location>
        <begin position="6"/>
        <end position="24"/>
    </location>
</feature>
<evidence type="ECO:0000313" key="4">
    <source>
        <dbReference type="EMBL" id="KAJ6697353.1"/>
    </source>
</evidence>
<reference evidence="4" key="1">
    <citation type="submission" date="2022-11" db="EMBL/GenBank/DDBJ databases">
        <authorList>
            <person name="Hyden B.L."/>
            <person name="Feng K."/>
            <person name="Yates T."/>
            <person name="Jawdy S."/>
            <person name="Smart L.B."/>
            <person name="Muchero W."/>
        </authorList>
    </citation>
    <scope>NUCLEOTIDE SEQUENCE</scope>
    <source>
        <tissue evidence="4">Shoot tip</tissue>
    </source>
</reference>
<keyword evidence="2" id="KW-0472">Membrane</keyword>
<evidence type="ECO:0000313" key="5">
    <source>
        <dbReference type="Proteomes" id="UP001151529"/>
    </source>
</evidence>
<keyword evidence="2" id="KW-1133">Transmembrane helix</keyword>
<dbReference type="InterPro" id="IPR025753">
    <property type="entry name" value="AAA_N_dom"/>
</dbReference>
<name>A0A9Q0T1L6_SALVM</name>
<feature type="domain" description="AAA-type ATPase N-terminal" evidence="3">
    <location>
        <begin position="28"/>
        <end position="116"/>
    </location>
</feature>
<dbReference type="PANTHER" id="PTHR23070">
    <property type="entry name" value="BCS1 AAA-TYPE ATPASE"/>
    <property type="match status" value="1"/>
</dbReference>
<dbReference type="GO" id="GO:0016787">
    <property type="term" value="F:hydrolase activity"/>
    <property type="evidence" value="ECO:0007669"/>
    <property type="project" value="UniProtKB-KW"/>
</dbReference>
<reference evidence="4" key="2">
    <citation type="journal article" date="2023" name="Int. J. Mol. Sci.">
        <title>De Novo Assembly and Annotation of 11 Diverse Shrub Willow (Salix) Genomes Reveals Novel Gene Organization in Sex-Linked Regions.</title>
        <authorList>
            <person name="Hyden B."/>
            <person name="Feng K."/>
            <person name="Yates T.B."/>
            <person name="Jawdy S."/>
            <person name="Cereghino C."/>
            <person name="Smart L.B."/>
            <person name="Muchero W."/>
        </authorList>
    </citation>
    <scope>NUCLEOTIDE SEQUENCE [LARGE SCALE GENOMIC DNA]</scope>
    <source>
        <tissue evidence="4">Shoot tip</tissue>
    </source>
</reference>
<organism evidence="4 5">
    <name type="scientific">Salix viminalis</name>
    <name type="common">Common osier</name>
    <name type="synonym">Basket willow</name>
    <dbReference type="NCBI Taxonomy" id="40686"/>
    <lineage>
        <taxon>Eukaryota</taxon>
        <taxon>Viridiplantae</taxon>
        <taxon>Streptophyta</taxon>
        <taxon>Embryophyta</taxon>
        <taxon>Tracheophyta</taxon>
        <taxon>Spermatophyta</taxon>
        <taxon>Magnoliopsida</taxon>
        <taxon>eudicotyledons</taxon>
        <taxon>Gunneridae</taxon>
        <taxon>Pentapetalae</taxon>
        <taxon>rosids</taxon>
        <taxon>fabids</taxon>
        <taxon>Malpighiales</taxon>
        <taxon>Salicaceae</taxon>
        <taxon>Saliceae</taxon>
        <taxon>Salix</taxon>
    </lineage>
</organism>
<comment type="caution">
    <text evidence="4">The sequence shown here is derived from an EMBL/GenBank/DDBJ whole genome shotgun (WGS) entry which is preliminary data.</text>
</comment>
<sequence>MKPTDMFAQVGSVIASVMFAWAMFKQYCPYNLQEIIDKYSKRAFTFIYPYIQISFNEFTGDRFIRSEAYSAIENYLGSHSSTRAKPLKVDVVKSSQSIIPSMDDHEEVEDEFRGVKPSGLPGNIFPRHNRVFLSHESNEKKYYVLTFHRRHRNLSSGITRIMSRRGE</sequence>
<keyword evidence="1" id="KW-0378">Hydrolase</keyword>
<dbReference type="Proteomes" id="UP001151529">
    <property type="component" value="Chromosome 19"/>
</dbReference>
<protein>
    <recommendedName>
        <fullName evidence="3">AAA-type ATPase N-terminal domain-containing protein</fullName>
    </recommendedName>
</protein>
<evidence type="ECO:0000256" key="2">
    <source>
        <dbReference type="SAM" id="Phobius"/>
    </source>
</evidence>
<evidence type="ECO:0000259" key="3">
    <source>
        <dbReference type="Pfam" id="PF14363"/>
    </source>
</evidence>
<keyword evidence="2" id="KW-0812">Transmembrane</keyword>
<dbReference type="OrthoDB" id="1726621at2759"/>
<dbReference type="InterPro" id="IPR050747">
    <property type="entry name" value="Mitochondrial_chaperone_BCS1"/>
</dbReference>
<dbReference type="Pfam" id="PF14363">
    <property type="entry name" value="AAA_assoc"/>
    <property type="match status" value="1"/>
</dbReference>
<evidence type="ECO:0000256" key="1">
    <source>
        <dbReference type="ARBA" id="ARBA00022801"/>
    </source>
</evidence>
<proteinExistence type="predicted"/>
<gene>
    <name evidence="4" type="ORF">OIU85_003700</name>
</gene>
<accession>A0A9Q0T1L6</accession>
<keyword evidence="5" id="KW-1185">Reference proteome</keyword>